<dbReference type="Proteomes" id="UP000771749">
    <property type="component" value="Unassembled WGS sequence"/>
</dbReference>
<reference evidence="1" key="1">
    <citation type="submission" date="2020-10" db="EMBL/GenBank/DDBJ databases">
        <authorList>
            <person name="Gilroy R."/>
        </authorList>
    </citation>
    <scope>NUCLEOTIDE SEQUENCE</scope>
    <source>
        <strain evidence="1">F1-3629</strain>
    </source>
</reference>
<comment type="caution">
    <text evidence="1">The sequence shown here is derived from an EMBL/GenBank/DDBJ whole genome shotgun (WGS) entry which is preliminary data.</text>
</comment>
<dbReference type="AlphaFoldDB" id="A0A940DM00"/>
<proteinExistence type="predicted"/>
<gene>
    <name evidence="1" type="ORF">IAC07_00770</name>
</gene>
<dbReference type="EMBL" id="JADIMJ010000015">
    <property type="protein sequence ID" value="MBO8453239.1"/>
    <property type="molecule type" value="Genomic_DNA"/>
</dbReference>
<protein>
    <submittedName>
        <fullName evidence="1">Uncharacterized protein</fullName>
    </submittedName>
</protein>
<feature type="non-terminal residue" evidence="1">
    <location>
        <position position="1"/>
    </location>
</feature>
<evidence type="ECO:0000313" key="2">
    <source>
        <dbReference type="Proteomes" id="UP000771749"/>
    </source>
</evidence>
<organism evidence="1 2">
    <name type="scientific">Candidatus Cryptobacteroides gallistercoris</name>
    <dbReference type="NCBI Taxonomy" id="2840765"/>
    <lineage>
        <taxon>Bacteria</taxon>
        <taxon>Pseudomonadati</taxon>
        <taxon>Bacteroidota</taxon>
        <taxon>Bacteroidia</taxon>
        <taxon>Bacteroidales</taxon>
        <taxon>Candidatus Cryptobacteroides</taxon>
    </lineage>
</organism>
<sequence length="175" mass="19754">SGTTVQGHTAASAETEWDERERKLLNGSLDNYNKLMLDEQQDISNSLHIETKMRLAGITDDKSPILQELLSVIGSRKPQSSDYPAASSQQKILLENLAKCEHLRWNASCRLLGYTTYETTPEEGNKKDYICKRLSCLINNERLRQIPALAETIRYDCNVVDVSLRLRAKGMTASH</sequence>
<accession>A0A940DM00</accession>
<evidence type="ECO:0000313" key="1">
    <source>
        <dbReference type="EMBL" id="MBO8453239.1"/>
    </source>
</evidence>
<name>A0A940DM00_9BACT</name>
<reference evidence="1" key="2">
    <citation type="journal article" date="2021" name="PeerJ">
        <title>Extensive microbial diversity within the chicken gut microbiome revealed by metagenomics and culture.</title>
        <authorList>
            <person name="Gilroy R."/>
            <person name="Ravi A."/>
            <person name="Getino M."/>
            <person name="Pursley I."/>
            <person name="Horton D.L."/>
            <person name="Alikhan N.F."/>
            <person name="Baker D."/>
            <person name="Gharbi K."/>
            <person name="Hall N."/>
            <person name="Watson M."/>
            <person name="Adriaenssens E.M."/>
            <person name="Foster-Nyarko E."/>
            <person name="Jarju S."/>
            <person name="Secka A."/>
            <person name="Antonio M."/>
            <person name="Oren A."/>
            <person name="Chaudhuri R.R."/>
            <person name="La Ragione R."/>
            <person name="Hildebrand F."/>
            <person name="Pallen M.J."/>
        </authorList>
    </citation>
    <scope>NUCLEOTIDE SEQUENCE</scope>
    <source>
        <strain evidence="1">F1-3629</strain>
    </source>
</reference>